<dbReference type="Gene3D" id="3.40.50.720">
    <property type="entry name" value="NAD(P)-binding Rossmann-like Domain"/>
    <property type="match status" value="1"/>
</dbReference>
<organism evidence="1 2">
    <name type="scientific">Nesterenkonia aerolata</name>
    <dbReference type="NCBI Taxonomy" id="3074079"/>
    <lineage>
        <taxon>Bacteria</taxon>
        <taxon>Bacillati</taxon>
        <taxon>Actinomycetota</taxon>
        <taxon>Actinomycetes</taxon>
        <taxon>Micrococcales</taxon>
        <taxon>Micrococcaceae</taxon>
        <taxon>Nesterenkonia</taxon>
    </lineage>
</organism>
<dbReference type="InterPro" id="IPR036291">
    <property type="entry name" value="NAD(P)-bd_dom_sf"/>
</dbReference>
<dbReference type="SUPFAM" id="SSF51735">
    <property type="entry name" value="NAD(P)-binding Rossmann-fold domains"/>
    <property type="match status" value="1"/>
</dbReference>
<sequence>MAEIVAQRRSLTGAFAADRNLSDDVFTVDLWSTDDTTWRSAMPDEDSASSYAPSSEASAVHTVVLSTVGVETPDSEYLQTLAHREREFRAHRPDATVLRLGPVVEDLGVYRDSLREGRRIYHAYGSGTAAWISAHDVPSAVQACTAPQRRGGTYELVGAEPLSVEDLLERWAGCLGGSSHTVPVSGDALQSHLTELAGPAYAAAVVGHQQWIGSQATQRPMTSAQLTEVLGRAPTDVDEAIRRHETTDDTHEEKRR</sequence>
<proteinExistence type="predicted"/>
<name>A0ABU2DSX1_9MICC</name>
<dbReference type="Proteomes" id="UP001251870">
    <property type="component" value="Unassembled WGS sequence"/>
</dbReference>
<accession>A0ABU2DSX1</accession>
<reference evidence="1 2" key="1">
    <citation type="submission" date="2023-09" db="EMBL/GenBank/DDBJ databases">
        <title>Description of three actinobacteria isolated from air of manufacturing shop in a pharmaceutical factory.</title>
        <authorList>
            <person name="Zhang D.-F."/>
        </authorList>
    </citation>
    <scope>NUCLEOTIDE SEQUENCE [LARGE SCALE GENOMIC DNA]</scope>
    <source>
        <strain evidence="1 2">LY-0111</strain>
    </source>
</reference>
<dbReference type="RefSeq" id="WP_310548379.1">
    <property type="nucleotide sequence ID" value="NZ_JAVKGR010000007.1"/>
</dbReference>
<dbReference type="PANTHER" id="PTHR43162:SF1">
    <property type="entry name" value="PRESTALK A DIFFERENTIATION PROTEIN A"/>
    <property type="match status" value="1"/>
</dbReference>
<keyword evidence="2" id="KW-1185">Reference proteome</keyword>
<dbReference type="EMBL" id="JAVKGR010000007">
    <property type="protein sequence ID" value="MDR8019390.1"/>
    <property type="molecule type" value="Genomic_DNA"/>
</dbReference>
<evidence type="ECO:0000313" key="2">
    <source>
        <dbReference type="Proteomes" id="UP001251870"/>
    </source>
</evidence>
<dbReference type="InterPro" id="IPR051604">
    <property type="entry name" value="Ergot_Alk_Oxidoreductase"/>
</dbReference>
<gene>
    <name evidence="1" type="ORF">RIL96_07395</name>
</gene>
<protein>
    <submittedName>
        <fullName evidence="1">Uncharacterized protein</fullName>
    </submittedName>
</protein>
<dbReference type="PANTHER" id="PTHR43162">
    <property type="match status" value="1"/>
</dbReference>
<evidence type="ECO:0000313" key="1">
    <source>
        <dbReference type="EMBL" id="MDR8019390.1"/>
    </source>
</evidence>
<comment type="caution">
    <text evidence="1">The sequence shown here is derived from an EMBL/GenBank/DDBJ whole genome shotgun (WGS) entry which is preliminary data.</text>
</comment>